<reference evidence="2 3" key="1">
    <citation type="journal article" date="2019" name="Int. J. Syst. Evol. Microbiol.">
        <title>The Global Catalogue of Microorganisms (GCM) 10K type strain sequencing project: providing services to taxonomists for standard genome sequencing and annotation.</title>
        <authorList>
            <consortium name="The Broad Institute Genomics Platform"/>
            <consortium name="The Broad Institute Genome Sequencing Center for Infectious Disease"/>
            <person name="Wu L."/>
            <person name="Ma J."/>
        </authorList>
    </citation>
    <scope>NUCLEOTIDE SEQUENCE [LARGE SCALE GENOMIC DNA]</scope>
    <source>
        <strain evidence="2 3">JCM 15628</strain>
    </source>
</reference>
<dbReference type="InterPro" id="IPR001466">
    <property type="entry name" value="Beta-lactam-related"/>
</dbReference>
<accession>A0ABN2SEL2</accession>
<evidence type="ECO:0000313" key="3">
    <source>
        <dbReference type="Proteomes" id="UP001500013"/>
    </source>
</evidence>
<dbReference type="RefSeq" id="WP_344063546.1">
    <property type="nucleotide sequence ID" value="NZ_BAAAPU010000008.1"/>
</dbReference>
<dbReference type="PANTHER" id="PTHR43283">
    <property type="entry name" value="BETA-LACTAMASE-RELATED"/>
    <property type="match status" value="1"/>
</dbReference>
<dbReference type="Proteomes" id="UP001500013">
    <property type="component" value="Unassembled WGS sequence"/>
</dbReference>
<dbReference type="SUPFAM" id="SSF56601">
    <property type="entry name" value="beta-lactamase/transpeptidase-like"/>
    <property type="match status" value="1"/>
</dbReference>
<evidence type="ECO:0000313" key="2">
    <source>
        <dbReference type="EMBL" id="GAA1984608.1"/>
    </source>
</evidence>
<sequence>MGTGEVALERAVGRALDRWPTAGLAVAVVRPGEPTWFHCHGVSDMTTGSPVTADTVFRVGSLTKTFTAVAVMQLWEEGRIDLDAPADDYLSTIRLRPVRPGLGPATVRNLLTHTSGVGYWLRLSDLLRPVAGAGVEARRVQPLGVYYRRGIPREVQPGTKWVYSNHGFAALGVPSHQVGCSRLTGG</sequence>
<gene>
    <name evidence="2" type="ORF">GCM10009817_27510</name>
</gene>
<evidence type="ECO:0000259" key="1">
    <source>
        <dbReference type="Pfam" id="PF00144"/>
    </source>
</evidence>
<organism evidence="2 3">
    <name type="scientific">Terrabacter lapilli</name>
    <dbReference type="NCBI Taxonomy" id="436231"/>
    <lineage>
        <taxon>Bacteria</taxon>
        <taxon>Bacillati</taxon>
        <taxon>Actinomycetota</taxon>
        <taxon>Actinomycetes</taxon>
        <taxon>Micrococcales</taxon>
        <taxon>Intrasporangiaceae</taxon>
        <taxon>Terrabacter</taxon>
    </lineage>
</organism>
<dbReference type="InterPro" id="IPR050789">
    <property type="entry name" value="Diverse_Enzym_Activities"/>
</dbReference>
<feature type="domain" description="Beta-lactamase-related" evidence="1">
    <location>
        <begin position="21"/>
        <end position="172"/>
    </location>
</feature>
<dbReference type="Pfam" id="PF00144">
    <property type="entry name" value="Beta-lactamase"/>
    <property type="match status" value="1"/>
</dbReference>
<protein>
    <recommendedName>
        <fullName evidence="1">Beta-lactamase-related domain-containing protein</fullName>
    </recommendedName>
</protein>
<dbReference type="Gene3D" id="3.40.710.10">
    <property type="entry name" value="DD-peptidase/beta-lactamase superfamily"/>
    <property type="match status" value="1"/>
</dbReference>
<dbReference type="InterPro" id="IPR012338">
    <property type="entry name" value="Beta-lactam/transpept-like"/>
</dbReference>
<name>A0ABN2SEL2_9MICO</name>
<comment type="caution">
    <text evidence="2">The sequence shown here is derived from an EMBL/GenBank/DDBJ whole genome shotgun (WGS) entry which is preliminary data.</text>
</comment>
<dbReference type="EMBL" id="BAAAPU010000008">
    <property type="protein sequence ID" value="GAA1984608.1"/>
    <property type="molecule type" value="Genomic_DNA"/>
</dbReference>
<keyword evidence="3" id="KW-1185">Reference proteome</keyword>
<proteinExistence type="predicted"/>